<dbReference type="Proteomes" id="UP000324800">
    <property type="component" value="Unassembled WGS sequence"/>
</dbReference>
<gene>
    <name evidence="2" type="ORF">EZS28_009828</name>
</gene>
<feature type="transmembrane region" description="Helical" evidence="1">
    <location>
        <begin position="97"/>
        <end position="113"/>
    </location>
</feature>
<sequence>AAVAAVAVVVTATASKYKKMGQGKETRQFRELMEMRTGWKMMNATDSVIHFSWTYHEGFRTCIPLTDSVGFCVASLPCHFEFQYLITLGSLTKSYPLFYNVLCAVSMSVLYGCNSVIREVCRCRYVGIGGIIILCTLLVVVALYLGLSTAYIAVHSIF</sequence>
<keyword evidence="1" id="KW-0812">Transmembrane</keyword>
<dbReference type="AlphaFoldDB" id="A0A5J4WIE3"/>
<feature type="non-terminal residue" evidence="2">
    <location>
        <position position="1"/>
    </location>
</feature>
<comment type="caution">
    <text evidence="2">The sequence shown here is derived from an EMBL/GenBank/DDBJ whole genome shotgun (WGS) entry which is preliminary data.</text>
</comment>
<accession>A0A5J4WIE3</accession>
<feature type="transmembrane region" description="Helical" evidence="1">
    <location>
        <begin position="125"/>
        <end position="154"/>
    </location>
</feature>
<dbReference type="EMBL" id="SNRW01001892">
    <property type="protein sequence ID" value="KAA6394641.1"/>
    <property type="molecule type" value="Genomic_DNA"/>
</dbReference>
<protein>
    <submittedName>
        <fullName evidence="2">Uncharacterized protein</fullName>
    </submittedName>
</protein>
<evidence type="ECO:0000313" key="2">
    <source>
        <dbReference type="EMBL" id="KAA6394641.1"/>
    </source>
</evidence>
<evidence type="ECO:0000313" key="3">
    <source>
        <dbReference type="Proteomes" id="UP000324800"/>
    </source>
</evidence>
<keyword evidence="1" id="KW-1133">Transmembrane helix</keyword>
<name>A0A5J4WIE3_9EUKA</name>
<proteinExistence type="predicted"/>
<organism evidence="2 3">
    <name type="scientific">Streblomastix strix</name>
    <dbReference type="NCBI Taxonomy" id="222440"/>
    <lineage>
        <taxon>Eukaryota</taxon>
        <taxon>Metamonada</taxon>
        <taxon>Preaxostyla</taxon>
        <taxon>Oxymonadida</taxon>
        <taxon>Streblomastigidae</taxon>
        <taxon>Streblomastix</taxon>
    </lineage>
</organism>
<reference evidence="2 3" key="1">
    <citation type="submission" date="2019-03" db="EMBL/GenBank/DDBJ databases">
        <title>Single cell metagenomics reveals metabolic interactions within the superorganism composed of flagellate Streblomastix strix and complex community of Bacteroidetes bacteria on its surface.</title>
        <authorList>
            <person name="Treitli S.C."/>
            <person name="Kolisko M."/>
            <person name="Husnik F."/>
            <person name="Keeling P."/>
            <person name="Hampl V."/>
        </authorList>
    </citation>
    <scope>NUCLEOTIDE SEQUENCE [LARGE SCALE GENOMIC DNA]</scope>
    <source>
        <strain evidence="2">ST1C</strain>
    </source>
</reference>
<evidence type="ECO:0000256" key="1">
    <source>
        <dbReference type="SAM" id="Phobius"/>
    </source>
</evidence>
<keyword evidence="1" id="KW-0472">Membrane</keyword>